<name>A0ABP0NM77_9DINO</name>
<proteinExistence type="predicted"/>
<sequence>MALDLSRLGNRSFISQAGIAEVLQAVAETGKVPTAASKSTVKRRRDAAVDLETPYGKLLRHFDLPLEDGQVVSLPYCNPAAFLYHSSRNFPRMQSLLDTAQQNKPKSMASKWQLILYMDEVGGEPQFCCFELCGVLADESALKQAFECKGASGRMLCMMCQTTCHKRLAPSPLPPRYVLHTEHNSDNFTLSTDQSVWAIVDHLQHQAALPGLSKKKFADEEARLGWNYCPDGALLDIPLREHLRWADQQHSGAKGMEKALLREVTLTHWRDLREMAEDAFKPAGDAFTRSFMEHFHIVKVPWNTSPVLVRDMAHRCAVGDIVMVTDPAVVGRVDAHVRYGLNDLTLVTCFDRVSPNRFRESDVQRFVDTSCLKGGLVYKQEEKGILVAPQSFYSE</sequence>
<evidence type="ECO:0000313" key="2">
    <source>
        <dbReference type="Proteomes" id="UP001642464"/>
    </source>
</evidence>
<accession>A0ABP0NM77</accession>
<comment type="caution">
    <text evidence="1">The sequence shown here is derived from an EMBL/GenBank/DDBJ whole genome shotgun (WGS) entry which is preliminary data.</text>
</comment>
<organism evidence="1 2">
    <name type="scientific">Durusdinium trenchii</name>
    <dbReference type="NCBI Taxonomy" id="1381693"/>
    <lineage>
        <taxon>Eukaryota</taxon>
        <taxon>Sar</taxon>
        <taxon>Alveolata</taxon>
        <taxon>Dinophyceae</taxon>
        <taxon>Suessiales</taxon>
        <taxon>Symbiodiniaceae</taxon>
        <taxon>Durusdinium</taxon>
    </lineage>
</organism>
<gene>
    <name evidence="1" type="ORF">SCF082_LOCUS33325</name>
</gene>
<reference evidence="1 2" key="1">
    <citation type="submission" date="2024-02" db="EMBL/GenBank/DDBJ databases">
        <authorList>
            <person name="Chen Y."/>
            <person name="Shah S."/>
            <person name="Dougan E. K."/>
            <person name="Thang M."/>
            <person name="Chan C."/>
        </authorList>
    </citation>
    <scope>NUCLEOTIDE SEQUENCE [LARGE SCALE GENOMIC DNA]</scope>
</reference>
<evidence type="ECO:0008006" key="3">
    <source>
        <dbReference type="Google" id="ProtNLM"/>
    </source>
</evidence>
<keyword evidence="2" id="KW-1185">Reference proteome</keyword>
<evidence type="ECO:0000313" key="1">
    <source>
        <dbReference type="EMBL" id="CAK9064888.1"/>
    </source>
</evidence>
<dbReference type="Proteomes" id="UP001642464">
    <property type="component" value="Unassembled WGS sequence"/>
</dbReference>
<dbReference type="EMBL" id="CAXAMM010029546">
    <property type="protein sequence ID" value="CAK9064888.1"/>
    <property type="molecule type" value="Genomic_DNA"/>
</dbReference>
<protein>
    <recommendedName>
        <fullName evidence="3">RNA-dependent RNA polymerase</fullName>
    </recommendedName>
</protein>